<sequence length="98" mass="11485">MIFLLCRNRVTDFYQWKSVFDTMSTERRHAGMHLVNLWRTVDEPNNVFFLLRLDDVETARSLLSDPDYIRTGWDAGVIDGDYTYLEDEKDMGSELDAA</sequence>
<proteinExistence type="predicted"/>
<accession>A0A2S5KMC2</accession>
<evidence type="ECO:0000313" key="1">
    <source>
        <dbReference type="EMBL" id="PPC75795.1"/>
    </source>
</evidence>
<protein>
    <submittedName>
        <fullName evidence="1">Uncharacterized protein</fullName>
    </submittedName>
</protein>
<dbReference type="Proteomes" id="UP000238196">
    <property type="component" value="Unassembled WGS sequence"/>
</dbReference>
<dbReference type="EMBL" id="PRLP01000068">
    <property type="protein sequence ID" value="PPC75795.1"/>
    <property type="molecule type" value="Genomic_DNA"/>
</dbReference>
<name>A0A2S5KMC2_9PROT</name>
<gene>
    <name evidence="1" type="ORF">C4K68_18675</name>
</gene>
<dbReference type="OrthoDB" id="5876585at2"/>
<organism evidence="1 2">
    <name type="scientific">Proteobacteria bacterium 228</name>
    <dbReference type="NCBI Taxonomy" id="2083153"/>
    <lineage>
        <taxon>Bacteria</taxon>
        <taxon>Pseudomonadati</taxon>
        <taxon>Pseudomonadota</taxon>
    </lineage>
</organism>
<reference evidence="1 2" key="1">
    <citation type="submission" date="2018-02" db="EMBL/GenBank/DDBJ databases">
        <title>novel marine gammaproteobacteria from coastal saline agro ecosystem.</title>
        <authorList>
            <person name="Krishnan R."/>
            <person name="Ramesh Kumar N."/>
        </authorList>
    </citation>
    <scope>NUCLEOTIDE SEQUENCE [LARGE SCALE GENOMIC DNA]</scope>
    <source>
        <strain evidence="1 2">228</strain>
    </source>
</reference>
<evidence type="ECO:0000313" key="2">
    <source>
        <dbReference type="Proteomes" id="UP000238196"/>
    </source>
</evidence>
<dbReference type="AlphaFoldDB" id="A0A2S5KMC2"/>
<comment type="caution">
    <text evidence="1">The sequence shown here is derived from an EMBL/GenBank/DDBJ whole genome shotgun (WGS) entry which is preliminary data.</text>
</comment>